<reference evidence="1 2" key="1">
    <citation type="journal article" date="2015" name="Genome Biol. Evol.">
        <title>Phylogenomic analyses indicate that early fungi evolved digesting cell walls of algal ancestors of land plants.</title>
        <authorList>
            <person name="Chang Y."/>
            <person name="Wang S."/>
            <person name="Sekimoto S."/>
            <person name="Aerts A.L."/>
            <person name="Choi C."/>
            <person name="Clum A."/>
            <person name="LaButti K.M."/>
            <person name="Lindquist E.A."/>
            <person name="Yee Ngan C."/>
            <person name="Ohm R.A."/>
            <person name="Salamov A.A."/>
            <person name="Grigoriev I.V."/>
            <person name="Spatafora J.W."/>
            <person name="Berbee M.L."/>
        </authorList>
    </citation>
    <scope>NUCLEOTIDE SEQUENCE [LARGE SCALE GENOMIC DNA]</scope>
    <source>
        <strain evidence="1 2">JEL478</strain>
    </source>
</reference>
<keyword evidence="2" id="KW-1185">Reference proteome</keyword>
<dbReference type="EMBL" id="KQ965812">
    <property type="protein sequence ID" value="KXS10895.1"/>
    <property type="molecule type" value="Genomic_DNA"/>
</dbReference>
<protein>
    <recommendedName>
        <fullName evidence="3">Purine nucleoside permease</fullName>
    </recommendedName>
</protein>
<name>A0A139A2Z4_GONPJ</name>
<dbReference type="Gene3D" id="3.40.50.1580">
    <property type="entry name" value="Nucleoside phosphorylase domain"/>
    <property type="match status" value="1"/>
</dbReference>
<organism evidence="1 2">
    <name type="scientific">Gonapodya prolifera (strain JEL478)</name>
    <name type="common">Monoblepharis prolifera</name>
    <dbReference type="NCBI Taxonomy" id="1344416"/>
    <lineage>
        <taxon>Eukaryota</taxon>
        <taxon>Fungi</taxon>
        <taxon>Fungi incertae sedis</taxon>
        <taxon>Chytridiomycota</taxon>
        <taxon>Chytridiomycota incertae sedis</taxon>
        <taxon>Monoblepharidomycetes</taxon>
        <taxon>Monoblepharidales</taxon>
        <taxon>Gonapodyaceae</taxon>
        <taxon>Gonapodya</taxon>
    </lineage>
</organism>
<dbReference type="GO" id="GO:0009116">
    <property type="term" value="P:nucleoside metabolic process"/>
    <property type="evidence" value="ECO:0007669"/>
    <property type="project" value="InterPro"/>
</dbReference>
<accession>A0A139A2Z4</accession>
<dbReference type="GO" id="GO:0003824">
    <property type="term" value="F:catalytic activity"/>
    <property type="evidence" value="ECO:0007669"/>
    <property type="project" value="InterPro"/>
</dbReference>
<proteinExistence type="predicted"/>
<sequence length="424" mass="45694">MCIVREPPQPSLPTITSNPSESTSWLERRCGALENWQLSKATALFVADAGAFSGTGEDVWYTANCNDCKTLDTSLSLCEGKVHYGTIMGQKVVIAGTGIGPLAATTCVLDFMSNCGIYIKEVIYSGTSGWSPSVGGIISNGTCDKGLPNPKIKPTRIGDVCVGFNSLNWDCRQASFNLTAGGYPDQCKVPREGTTIDESFLFGKCLWNNFTQSHIDLADSIVGAAKSAGASSFPKRSNSTLNTETKWWSLQSEALNTTLVTPTADDVPTVWDYKSCMEADSQFFWSGAPWEILTRQYVSQVLHSAVPAVNPNVTEEDVIVVSAMEAIGLGAALTSYAKLPDGRARAPVPFVYVRGNANYVHKPVVYNQTEGIWQQYADVGDDFMNGYAYAIASYSNVVLSYLKSACLSSGSGNCTYTITYPPKA</sequence>
<dbReference type="AlphaFoldDB" id="A0A139A2Z4"/>
<dbReference type="Proteomes" id="UP000070544">
    <property type="component" value="Unassembled WGS sequence"/>
</dbReference>
<evidence type="ECO:0000313" key="1">
    <source>
        <dbReference type="EMBL" id="KXS10895.1"/>
    </source>
</evidence>
<evidence type="ECO:0008006" key="3">
    <source>
        <dbReference type="Google" id="ProtNLM"/>
    </source>
</evidence>
<dbReference type="InterPro" id="IPR035994">
    <property type="entry name" value="Nucleoside_phosphorylase_sf"/>
</dbReference>
<gene>
    <name evidence="1" type="ORF">M427DRAFT_61410</name>
</gene>
<evidence type="ECO:0000313" key="2">
    <source>
        <dbReference type="Proteomes" id="UP000070544"/>
    </source>
</evidence>
<dbReference type="OrthoDB" id="544230at2759"/>